<accession>G3AFW4</accession>
<dbReference type="OrthoDB" id="1854899at2759"/>
<dbReference type="AlphaFoldDB" id="G3AFW4"/>
<protein>
    <submittedName>
        <fullName evidence="2">Uncharacterized protein</fullName>
    </submittedName>
</protein>
<feature type="signal peptide" evidence="1">
    <location>
        <begin position="1"/>
        <end position="17"/>
    </location>
</feature>
<proteinExistence type="predicted"/>
<organism evidence="3">
    <name type="scientific">Spathaspora passalidarum (strain NRRL Y-27907 / 11-Y1)</name>
    <dbReference type="NCBI Taxonomy" id="619300"/>
    <lineage>
        <taxon>Eukaryota</taxon>
        <taxon>Fungi</taxon>
        <taxon>Dikarya</taxon>
        <taxon>Ascomycota</taxon>
        <taxon>Saccharomycotina</taxon>
        <taxon>Pichiomycetes</taxon>
        <taxon>Debaryomycetaceae</taxon>
        <taxon>Spathaspora</taxon>
    </lineage>
</organism>
<evidence type="ECO:0000313" key="3">
    <source>
        <dbReference type="Proteomes" id="UP000000709"/>
    </source>
</evidence>
<name>G3AFW4_SPAPN</name>
<gene>
    <name evidence="2" type="ORF">SPAPADRAFT_48149</name>
</gene>
<dbReference type="GeneID" id="18871187"/>
<dbReference type="Proteomes" id="UP000000709">
    <property type="component" value="Unassembled WGS sequence"/>
</dbReference>
<dbReference type="RefSeq" id="XP_007372516.1">
    <property type="nucleotide sequence ID" value="XM_007372454.1"/>
</dbReference>
<reference evidence="2 3" key="1">
    <citation type="journal article" date="2011" name="Proc. Natl. Acad. Sci. U.S.A.">
        <title>Comparative genomics of xylose-fermenting fungi for enhanced biofuel production.</title>
        <authorList>
            <person name="Wohlbach D.J."/>
            <person name="Kuo A."/>
            <person name="Sato T.K."/>
            <person name="Potts K.M."/>
            <person name="Salamov A.A."/>
            <person name="LaButti K.M."/>
            <person name="Sun H."/>
            <person name="Clum A."/>
            <person name="Pangilinan J.L."/>
            <person name="Lindquist E.A."/>
            <person name="Lucas S."/>
            <person name="Lapidus A."/>
            <person name="Jin M."/>
            <person name="Gunawan C."/>
            <person name="Balan V."/>
            <person name="Dale B.E."/>
            <person name="Jeffries T.W."/>
            <person name="Zinkel R."/>
            <person name="Barry K.W."/>
            <person name="Grigoriev I.V."/>
            <person name="Gasch A.P."/>
        </authorList>
    </citation>
    <scope>NUCLEOTIDE SEQUENCE [LARGE SCALE GENOMIC DNA]</scope>
    <source>
        <strain evidence="3">NRRL Y-27907 / 11-Y1</strain>
    </source>
</reference>
<dbReference type="HOGENOM" id="CLU_1338246_0_0_1"/>
<keyword evidence="3" id="KW-1185">Reference proteome</keyword>
<feature type="chain" id="PRO_5003442280" evidence="1">
    <location>
        <begin position="18"/>
        <end position="205"/>
    </location>
</feature>
<evidence type="ECO:0000256" key="1">
    <source>
        <dbReference type="SAM" id="SignalP"/>
    </source>
</evidence>
<keyword evidence="1" id="KW-0732">Signal</keyword>
<evidence type="ECO:0000313" key="2">
    <source>
        <dbReference type="EMBL" id="EGW35104.1"/>
    </source>
</evidence>
<dbReference type="EMBL" id="GL996499">
    <property type="protein sequence ID" value="EGW35104.1"/>
    <property type="molecule type" value="Genomic_DNA"/>
</dbReference>
<dbReference type="KEGG" id="spaa:SPAPADRAFT_48149"/>
<sequence length="205" mass="22786">MHLIFLIILMVTSISIAIPIKKLPSPLPVVKPVCIEDANGVTHCFSKPKENPSDKSGIVFDAEKREEDQCYLGKDGKIHCSPEGDGIVFVKRGEEDQCYLDKDGKIHCSPEGDGIVFDAEKREEDQCYLGKDGKIHCSPEGDGIAFDAEERDKLCIKDDKGVEHCMGDLDGQRPSSRTEENCIYFKQSGKIICLGPYRKRPEIAP</sequence>
<dbReference type="InParanoid" id="G3AFW4"/>